<feature type="compositionally biased region" description="Acidic residues" evidence="1">
    <location>
        <begin position="97"/>
        <end position="108"/>
    </location>
</feature>
<evidence type="ECO:0000313" key="2">
    <source>
        <dbReference type="EMBL" id="KAG9071673.1"/>
    </source>
</evidence>
<feature type="region of interest" description="Disordered" evidence="1">
    <location>
        <begin position="97"/>
        <end position="116"/>
    </location>
</feature>
<feature type="compositionally biased region" description="Low complexity" evidence="1">
    <location>
        <begin position="61"/>
        <end position="81"/>
    </location>
</feature>
<keyword evidence="3" id="KW-1185">Reference proteome</keyword>
<proteinExistence type="predicted"/>
<feature type="region of interest" description="Disordered" evidence="1">
    <location>
        <begin position="1"/>
        <end position="85"/>
    </location>
</feature>
<feature type="compositionally biased region" description="Polar residues" evidence="1">
    <location>
        <begin position="24"/>
        <end position="37"/>
    </location>
</feature>
<sequence>MDPESGTKLSSTLDRETMPLFPELSNTLNNGNSNIRQKNGGGSGSGNGGSRRGNKRIITRNNNTNTNTNTSTSSNNNNNNNIGTHIIDHPIIFSGDDDEAEQEEEEERSLDAGVNDSGQPRIVTGLLFKPDVQQFLVRLSDFENARRYLTPRTTGTTLVDVQREVASIVNAVMAELLPSTPPIKPRYLWNDTTVRLKFRYIKAQYDKCVKLTKVTGNGGAKSSTLTADINDISPFYHELVAIFGAQLTRNHPPLRDSPTPSRAPFFSRSQTWRSQASRSEPLLRKELKQAKVDFQTEKAHHLDDVTEFRYKNNDREALVKSLAKHKASQPPQTTTHFNGAQRGGAVFNVVGPRVDKPVYTEGGDMADLFYQFEEYCSQRQRGESERKTLLRNIFSSTRHKSTVDVLFGTQMSSKDMIESLLECMRDEDDSVDPYQAAENHLAALQSRKFNPGSVKLEIKSIGWALEQLETKLGGIAHKRKILNCCPDAVK</sequence>
<feature type="compositionally biased region" description="Gly residues" evidence="1">
    <location>
        <begin position="39"/>
        <end position="51"/>
    </location>
</feature>
<dbReference type="EMBL" id="JAHRHY010000002">
    <property type="protein sequence ID" value="KAG9071673.1"/>
    <property type="molecule type" value="Genomic_DNA"/>
</dbReference>
<dbReference type="AlphaFoldDB" id="A0A9P7Y3N5"/>
<dbReference type="Proteomes" id="UP000707451">
    <property type="component" value="Unassembled WGS sequence"/>
</dbReference>
<protein>
    <submittedName>
        <fullName evidence="2">Uncharacterized protein</fullName>
    </submittedName>
</protein>
<evidence type="ECO:0000256" key="1">
    <source>
        <dbReference type="SAM" id="MobiDB-lite"/>
    </source>
</evidence>
<gene>
    <name evidence="2" type="ORF">KI688_005886</name>
</gene>
<dbReference type="OrthoDB" id="2437094at2759"/>
<accession>A0A9P7Y3N5</accession>
<organism evidence="2 3">
    <name type="scientific">Linnemannia hyalina</name>
    <dbReference type="NCBI Taxonomy" id="64524"/>
    <lineage>
        <taxon>Eukaryota</taxon>
        <taxon>Fungi</taxon>
        <taxon>Fungi incertae sedis</taxon>
        <taxon>Mucoromycota</taxon>
        <taxon>Mortierellomycotina</taxon>
        <taxon>Mortierellomycetes</taxon>
        <taxon>Mortierellales</taxon>
        <taxon>Mortierellaceae</taxon>
        <taxon>Linnemannia</taxon>
    </lineage>
</organism>
<evidence type="ECO:0000313" key="3">
    <source>
        <dbReference type="Proteomes" id="UP000707451"/>
    </source>
</evidence>
<reference evidence="2" key="1">
    <citation type="submission" date="2021-06" db="EMBL/GenBank/DDBJ databases">
        <title>Genome Sequence of Mortierella hyaline Strain SCG-10, a Cold-Adapted, Nitrate-Reducing Fungus Isolated from Soil in Minnesota, USA.</title>
        <authorList>
            <person name="Aldossari N."/>
        </authorList>
    </citation>
    <scope>NUCLEOTIDE SEQUENCE</scope>
    <source>
        <strain evidence="2">SCG-10</strain>
    </source>
</reference>
<name>A0A9P7Y3N5_9FUNG</name>
<comment type="caution">
    <text evidence="2">The sequence shown here is derived from an EMBL/GenBank/DDBJ whole genome shotgun (WGS) entry which is preliminary data.</text>
</comment>